<name>A0A8J2PA70_9HEXA</name>
<dbReference type="InterPro" id="IPR013087">
    <property type="entry name" value="Znf_C2H2_type"/>
</dbReference>
<evidence type="ECO:0000256" key="2">
    <source>
        <dbReference type="ARBA" id="ARBA00022737"/>
    </source>
</evidence>
<feature type="domain" description="C2H2-type" evidence="7">
    <location>
        <begin position="247"/>
        <end position="274"/>
    </location>
</feature>
<evidence type="ECO:0000313" key="9">
    <source>
        <dbReference type="Proteomes" id="UP000708208"/>
    </source>
</evidence>
<evidence type="ECO:0000256" key="5">
    <source>
        <dbReference type="PROSITE-ProRule" id="PRU00042"/>
    </source>
</evidence>
<keyword evidence="9" id="KW-1185">Reference proteome</keyword>
<protein>
    <recommendedName>
        <fullName evidence="7">C2H2-type domain-containing protein</fullName>
    </recommendedName>
</protein>
<proteinExistence type="predicted"/>
<feature type="region of interest" description="Disordered" evidence="6">
    <location>
        <begin position="72"/>
        <end position="114"/>
    </location>
</feature>
<accession>A0A8J2PA70</accession>
<dbReference type="GO" id="GO:0000981">
    <property type="term" value="F:DNA-binding transcription factor activity, RNA polymerase II-specific"/>
    <property type="evidence" value="ECO:0007669"/>
    <property type="project" value="TreeGrafter"/>
</dbReference>
<dbReference type="SMART" id="SM00355">
    <property type="entry name" value="ZnF_C2H2"/>
    <property type="match status" value="2"/>
</dbReference>
<dbReference type="Proteomes" id="UP000708208">
    <property type="component" value="Unassembled WGS sequence"/>
</dbReference>
<dbReference type="AlphaFoldDB" id="A0A8J2PA70"/>
<gene>
    <name evidence="8" type="ORF">AFUS01_LOCUS25589</name>
</gene>
<feature type="domain" description="C2H2-type" evidence="7">
    <location>
        <begin position="206"/>
        <end position="234"/>
    </location>
</feature>
<evidence type="ECO:0000256" key="3">
    <source>
        <dbReference type="ARBA" id="ARBA00022771"/>
    </source>
</evidence>
<dbReference type="GO" id="GO:0043565">
    <property type="term" value="F:sequence-specific DNA binding"/>
    <property type="evidence" value="ECO:0007669"/>
    <property type="project" value="TreeGrafter"/>
</dbReference>
<dbReference type="PROSITE" id="PS00028">
    <property type="entry name" value="ZINC_FINGER_C2H2_1"/>
    <property type="match status" value="2"/>
</dbReference>
<dbReference type="GO" id="GO:0005634">
    <property type="term" value="C:nucleus"/>
    <property type="evidence" value="ECO:0007669"/>
    <property type="project" value="TreeGrafter"/>
</dbReference>
<dbReference type="EMBL" id="CAJVCH010331009">
    <property type="protein sequence ID" value="CAG7787062.1"/>
    <property type="molecule type" value="Genomic_DNA"/>
</dbReference>
<evidence type="ECO:0000256" key="6">
    <source>
        <dbReference type="SAM" id="MobiDB-lite"/>
    </source>
</evidence>
<reference evidence="8" key="1">
    <citation type="submission" date="2021-06" db="EMBL/GenBank/DDBJ databases">
        <authorList>
            <person name="Hodson N. C."/>
            <person name="Mongue J. A."/>
            <person name="Jaron S. K."/>
        </authorList>
    </citation>
    <scope>NUCLEOTIDE SEQUENCE</scope>
</reference>
<dbReference type="PANTHER" id="PTHR24408">
    <property type="entry name" value="ZINC FINGER PROTEIN"/>
    <property type="match status" value="1"/>
</dbReference>
<comment type="caution">
    <text evidence="8">The sequence shown here is derived from an EMBL/GenBank/DDBJ whole genome shotgun (WGS) entry which is preliminary data.</text>
</comment>
<keyword evidence="4" id="KW-0862">Zinc</keyword>
<evidence type="ECO:0000259" key="7">
    <source>
        <dbReference type="PROSITE" id="PS50157"/>
    </source>
</evidence>
<evidence type="ECO:0000256" key="4">
    <source>
        <dbReference type="ARBA" id="ARBA00022833"/>
    </source>
</evidence>
<feature type="compositionally biased region" description="Acidic residues" evidence="6">
    <location>
        <begin position="91"/>
        <end position="105"/>
    </location>
</feature>
<keyword evidence="2" id="KW-0677">Repeat</keyword>
<feature type="compositionally biased region" description="Basic and acidic residues" evidence="6">
    <location>
        <begin position="76"/>
        <end position="90"/>
    </location>
</feature>
<evidence type="ECO:0000313" key="8">
    <source>
        <dbReference type="EMBL" id="CAG7787062.1"/>
    </source>
</evidence>
<dbReference type="PROSITE" id="PS50157">
    <property type="entry name" value="ZINC_FINGER_C2H2_2"/>
    <property type="match status" value="2"/>
</dbReference>
<keyword evidence="1" id="KW-0479">Metal-binding</keyword>
<evidence type="ECO:0000256" key="1">
    <source>
        <dbReference type="ARBA" id="ARBA00022723"/>
    </source>
</evidence>
<sequence length="289" mass="32160">MLAKSKLKKHGRVKGNENLKITVQQIKLSLLTLETKLKGVTYQVKEQRGLIEKHETCISELRARLILGRMNQTHSDGTKSGEESFNHESSDNDWIDIPSGEEENDSQDHPEADPLSETFADAVHEEFPQEGISSSNSESVTAVSSSAVVGSKSENSSRAENVNVETLENKKLGLTVGIQSGICDEAVGGSNFRRQLLEHSKGPSKYQCGICDNNYMYKSTFKRHFAKRHRGKTPTLSKRPFVHPLCFACSVCGMEYPNEQKLKWHSKIHQPEAKWKCTSCSIGFATSSS</sequence>
<keyword evidence="3 5" id="KW-0863">Zinc-finger</keyword>
<organism evidence="8 9">
    <name type="scientific">Allacma fusca</name>
    <dbReference type="NCBI Taxonomy" id="39272"/>
    <lineage>
        <taxon>Eukaryota</taxon>
        <taxon>Metazoa</taxon>
        <taxon>Ecdysozoa</taxon>
        <taxon>Arthropoda</taxon>
        <taxon>Hexapoda</taxon>
        <taxon>Collembola</taxon>
        <taxon>Symphypleona</taxon>
        <taxon>Sminthuridae</taxon>
        <taxon>Allacma</taxon>
    </lineage>
</organism>
<dbReference type="PANTHER" id="PTHR24408:SF58">
    <property type="entry name" value="TRANSCRIPTION FACTOR (TFIIIA), PUTATIVE (AFU_ORTHOLOGUE AFUA_1G05150)-RELATED"/>
    <property type="match status" value="1"/>
</dbReference>
<dbReference type="GO" id="GO:0008270">
    <property type="term" value="F:zinc ion binding"/>
    <property type="evidence" value="ECO:0007669"/>
    <property type="project" value="UniProtKB-KW"/>
</dbReference>
<feature type="non-terminal residue" evidence="8">
    <location>
        <position position="289"/>
    </location>
</feature>